<keyword evidence="4" id="KW-1185">Reference proteome</keyword>
<protein>
    <submittedName>
        <fullName evidence="3">Uncharacterized protein</fullName>
    </submittedName>
</protein>
<feature type="region of interest" description="Disordered" evidence="1">
    <location>
        <begin position="130"/>
        <end position="166"/>
    </location>
</feature>
<keyword evidence="2" id="KW-0472">Membrane</keyword>
<reference evidence="3 4" key="1">
    <citation type="submission" date="2016-02" db="EMBL/GenBank/DDBJ databases">
        <title>Genome analysis of coral dinoflagellate symbionts highlights evolutionary adaptations to a symbiotic lifestyle.</title>
        <authorList>
            <person name="Aranda M."/>
            <person name="Li Y."/>
            <person name="Liew Y.J."/>
            <person name="Baumgarten S."/>
            <person name="Simakov O."/>
            <person name="Wilson M."/>
            <person name="Piel J."/>
            <person name="Ashoor H."/>
            <person name="Bougouffa S."/>
            <person name="Bajic V.B."/>
            <person name="Ryu T."/>
            <person name="Ravasi T."/>
            <person name="Bayer T."/>
            <person name="Micklem G."/>
            <person name="Kim H."/>
            <person name="Bhak J."/>
            <person name="Lajeunesse T.C."/>
            <person name="Voolstra C.R."/>
        </authorList>
    </citation>
    <scope>NUCLEOTIDE SEQUENCE [LARGE SCALE GENOMIC DNA]</scope>
    <source>
        <strain evidence="3 4">CCMP2467</strain>
    </source>
</reference>
<evidence type="ECO:0000256" key="2">
    <source>
        <dbReference type="SAM" id="Phobius"/>
    </source>
</evidence>
<accession>A0A1Q9DBU3</accession>
<evidence type="ECO:0000256" key="1">
    <source>
        <dbReference type="SAM" id="MobiDB-lite"/>
    </source>
</evidence>
<feature type="transmembrane region" description="Helical" evidence="2">
    <location>
        <begin position="404"/>
        <end position="420"/>
    </location>
</feature>
<organism evidence="3 4">
    <name type="scientific">Symbiodinium microadriaticum</name>
    <name type="common">Dinoflagellate</name>
    <name type="synonym">Zooxanthella microadriatica</name>
    <dbReference type="NCBI Taxonomy" id="2951"/>
    <lineage>
        <taxon>Eukaryota</taxon>
        <taxon>Sar</taxon>
        <taxon>Alveolata</taxon>
        <taxon>Dinophyceae</taxon>
        <taxon>Suessiales</taxon>
        <taxon>Symbiodiniaceae</taxon>
        <taxon>Symbiodinium</taxon>
    </lineage>
</organism>
<proteinExistence type="predicted"/>
<sequence length="450" mass="50234">MGWDEQMINDLSELLDFLRDLREQSSVEAVAWAVGQWTAGGVQADVAVEAATDVAVRRLVSCVEQRPRDFQVRGRLCVGLAGFQRQLGEFHTRLVQRCLQEAWTGTPLPHSGAPVGSALHAGTAADFLREARDRVRGGPAEGRTTTTERTERPSASPEPAGDESGDDELTLMQLTMEEENELARLGLDDGLRSALRELLRGLRVQEDRGVGAEYRWGVNQVLDACEVARRACGVVERILRDRATSSQVMRCWPAQRMRSMDLGSHVAGDVVQWTLPRRYLVEAGPAHVLLRVGMQALRCPRTQVVGMLEALPWSLVVQRLCPLLLLGRLLALLVVTLRLVLVALPLRWLLVLVPGRGLLHLGCLQVSWAEVLLLEMVLLFLLGVLQVEALFFLLKVCLSPLGKFQFYLLLLFYQVEASLLRWSRVRKLLLPAYRLGCLRCLPACSLVWFL</sequence>
<evidence type="ECO:0000313" key="4">
    <source>
        <dbReference type="Proteomes" id="UP000186817"/>
    </source>
</evidence>
<keyword evidence="2" id="KW-1133">Transmembrane helix</keyword>
<dbReference type="AlphaFoldDB" id="A0A1Q9DBU3"/>
<dbReference type="EMBL" id="LSRX01000614">
    <property type="protein sequence ID" value="OLP92607.1"/>
    <property type="molecule type" value="Genomic_DNA"/>
</dbReference>
<feature type="transmembrane region" description="Helical" evidence="2">
    <location>
        <begin position="371"/>
        <end position="392"/>
    </location>
</feature>
<comment type="caution">
    <text evidence="3">The sequence shown here is derived from an EMBL/GenBank/DDBJ whole genome shotgun (WGS) entry which is preliminary data.</text>
</comment>
<dbReference type="OrthoDB" id="491640at2759"/>
<dbReference type="Proteomes" id="UP000186817">
    <property type="component" value="Unassembled WGS sequence"/>
</dbReference>
<feature type="transmembrane region" description="Helical" evidence="2">
    <location>
        <begin position="329"/>
        <end position="350"/>
    </location>
</feature>
<gene>
    <name evidence="3" type="ORF">AK812_SmicGene25579</name>
</gene>
<name>A0A1Q9DBU3_SYMMI</name>
<keyword evidence="2" id="KW-0812">Transmembrane</keyword>
<evidence type="ECO:0000313" key="3">
    <source>
        <dbReference type="EMBL" id="OLP92607.1"/>
    </source>
</evidence>